<dbReference type="Pfam" id="PF00027">
    <property type="entry name" value="cNMP_binding"/>
    <property type="match status" value="1"/>
</dbReference>
<keyword evidence="3 6" id="KW-1133">Transmembrane helix</keyword>
<proteinExistence type="predicted"/>
<evidence type="ECO:0000313" key="9">
    <source>
        <dbReference type="EMBL" id="KDQ22806.1"/>
    </source>
</evidence>
<evidence type="ECO:0000256" key="2">
    <source>
        <dbReference type="ARBA" id="ARBA00022692"/>
    </source>
</evidence>
<feature type="transmembrane region" description="Helical" evidence="6">
    <location>
        <begin position="104"/>
        <end position="126"/>
    </location>
</feature>
<feature type="domain" description="Cyclic nucleotide-binding" evidence="7">
    <location>
        <begin position="744"/>
        <end position="846"/>
    </location>
</feature>
<evidence type="ECO:0000256" key="5">
    <source>
        <dbReference type="SAM" id="MobiDB-lite"/>
    </source>
</evidence>
<evidence type="ECO:0000256" key="1">
    <source>
        <dbReference type="ARBA" id="ARBA00004141"/>
    </source>
</evidence>
<evidence type="ECO:0000259" key="8">
    <source>
        <dbReference type="PROSITE" id="PS50801"/>
    </source>
</evidence>
<feature type="transmembrane region" description="Helical" evidence="6">
    <location>
        <begin position="196"/>
        <end position="220"/>
    </location>
</feature>
<protein>
    <recommendedName>
        <fullName evidence="11">STAS domain-containing protein</fullName>
    </recommendedName>
</protein>
<dbReference type="Pfam" id="PF01740">
    <property type="entry name" value="STAS"/>
    <property type="match status" value="1"/>
</dbReference>
<dbReference type="HOGENOM" id="CLU_003182_0_3_1"/>
<dbReference type="InterPro" id="IPR002645">
    <property type="entry name" value="STAS_dom"/>
</dbReference>
<dbReference type="Gene3D" id="2.60.120.10">
    <property type="entry name" value="Jelly Rolls"/>
    <property type="match status" value="1"/>
</dbReference>
<feature type="transmembrane region" description="Helical" evidence="6">
    <location>
        <begin position="232"/>
        <end position="250"/>
    </location>
</feature>
<feature type="transmembrane region" description="Helical" evidence="6">
    <location>
        <begin position="303"/>
        <end position="324"/>
    </location>
</feature>
<name>A0A067NGE6_PLEO1</name>
<feature type="transmembrane region" description="Helical" evidence="6">
    <location>
        <begin position="437"/>
        <end position="453"/>
    </location>
</feature>
<dbReference type="Pfam" id="PF00916">
    <property type="entry name" value="Sulfate_transp"/>
    <property type="match status" value="1"/>
</dbReference>
<feature type="transmembrane region" description="Helical" evidence="6">
    <location>
        <begin position="409"/>
        <end position="430"/>
    </location>
</feature>
<feature type="transmembrane region" description="Helical" evidence="6">
    <location>
        <begin position="168"/>
        <end position="184"/>
    </location>
</feature>
<keyword evidence="2 6" id="KW-0812">Transmembrane</keyword>
<dbReference type="FunCoup" id="A0A067NGE6">
    <property type="interactions" value="13"/>
</dbReference>
<evidence type="ECO:0000259" key="7">
    <source>
        <dbReference type="PROSITE" id="PS50042"/>
    </source>
</evidence>
<evidence type="ECO:0000313" key="10">
    <source>
        <dbReference type="Proteomes" id="UP000027073"/>
    </source>
</evidence>
<organism evidence="9 10">
    <name type="scientific">Pleurotus ostreatus (strain PC15)</name>
    <name type="common">Oyster mushroom</name>
    <dbReference type="NCBI Taxonomy" id="1137138"/>
    <lineage>
        <taxon>Eukaryota</taxon>
        <taxon>Fungi</taxon>
        <taxon>Dikarya</taxon>
        <taxon>Basidiomycota</taxon>
        <taxon>Agaricomycotina</taxon>
        <taxon>Agaricomycetes</taxon>
        <taxon>Agaricomycetidae</taxon>
        <taxon>Agaricales</taxon>
        <taxon>Pleurotineae</taxon>
        <taxon>Pleurotaceae</taxon>
        <taxon>Pleurotus</taxon>
    </lineage>
</organism>
<feature type="transmembrane region" description="Helical" evidence="6">
    <location>
        <begin position="138"/>
        <end position="156"/>
    </location>
</feature>
<keyword evidence="4 6" id="KW-0472">Membrane</keyword>
<dbReference type="OrthoDB" id="409725at2759"/>
<dbReference type="SUPFAM" id="SSF51206">
    <property type="entry name" value="cAMP-binding domain-like"/>
    <property type="match status" value="1"/>
</dbReference>
<accession>A0A067NGE6</accession>
<feature type="region of interest" description="Disordered" evidence="5">
    <location>
        <begin position="33"/>
        <end position="66"/>
    </location>
</feature>
<dbReference type="AlphaFoldDB" id="A0A067NGE6"/>
<dbReference type="PROSITE" id="PS50042">
    <property type="entry name" value="CNMP_BINDING_3"/>
    <property type="match status" value="1"/>
</dbReference>
<reference evidence="10" key="1">
    <citation type="journal article" date="2014" name="Proc. Natl. Acad. Sci. U.S.A.">
        <title>Extensive sampling of basidiomycete genomes demonstrates inadequacy of the white-rot/brown-rot paradigm for wood decay fungi.</title>
        <authorList>
            <person name="Riley R."/>
            <person name="Salamov A.A."/>
            <person name="Brown D.W."/>
            <person name="Nagy L.G."/>
            <person name="Floudas D."/>
            <person name="Held B.W."/>
            <person name="Levasseur A."/>
            <person name="Lombard V."/>
            <person name="Morin E."/>
            <person name="Otillar R."/>
            <person name="Lindquist E.A."/>
            <person name="Sun H."/>
            <person name="LaButti K.M."/>
            <person name="Schmutz J."/>
            <person name="Jabbour D."/>
            <person name="Luo H."/>
            <person name="Baker S.E."/>
            <person name="Pisabarro A.G."/>
            <person name="Walton J.D."/>
            <person name="Blanchette R.A."/>
            <person name="Henrissat B."/>
            <person name="Martin F."/>
            <person name="Cullen D."/>
            <person name="Hibbett D.S."/>
            <person name="Grigoriev I.V."/>
        </authorList>
    </citation>
    <scope>NUCLEOTIDE SEQUENCE [LARGE SCALE GENOMIC DNA]</scope>
    <source>
        <strain evidence="10">PC15</strain>
    </source>
</reference>
<gene>
    <name evidence="9" type="ORF">PLEOSDRAFT_36548</name>
</gene>
<dbReference type="PANTHER" id="PTHR43310">
    <property type="entry name" value="SULFATE TRANSPORTER YBAR-RELATED"/>
    <property type="match status" value="1"/>
</dbReference>
<dbReference type="SUPFAM" id="SSF52091">
    <property type="entry name" value="SpoIIaa-like"/>
    <property type="match status" value="1"/>
</dbReference>
<evidence type="ECO:0000256" key="3">
    <source>
        <dbReference type="ARBA" id="ARBA00022989"/>
    </source>
</evidence>
<evidence type="ECO:0008006" key="11">
    <source>
        <dbReference type="Google" id="ProtNLM"/>
    </source>
</evidence>
<dbReference type="InterPro" id="IPR052706">
    <property type="entry name" value="Membrane-Transporter-like"/>
</dbReference>
<dbReference type="Gene3D" id="3.30.750.24">
    <property type="entry name" value="STAS domain"/>
    <property type="match status" value="1"/>
</dbReference>
<dbReference type="CDD" id="cd00038">
    <property type="entry name" value="CAP_ED"/>
    <property type="match status" value="1"/>
</dbReference>
<feature type="compositionally biased region" description="Low complexity" evidence="5">
    <location>
        <begin position="40"/>
        <end position="51"/>
    </location>
</feature>
<dbReference type="InterPro" id="IPR011547">
    <property type="entry name" value="SLC26A/SulP_dom"/>
</dbReference>
<dbReference type="InterPro" id="IPR018490">
    <property type="entry name" value="cNMP-bd_dom_sf"/>
</dbReference>
<dbReference type="Proteomes" id="UP000027073">
    <property type="component" value="Unassembled WGS sequence"/>
</dbReference>
<evidence type="ECO:0000256" key="6">
    <source>
        <dbReference type="SAM" id="Phobius"/>
    </source>
</evidence>
<feature type="transmembrane region" description="Helical" evidence="6">
    <location>
        <begin position="459"/>
        <end position="478"/>
    </location>
</feature>
<dbReference type="InterPro" id="IPR000595">
    <property type="entry name" value="cNMP-bd_dom"/>
</dbReference>
<dbReference type="GO" id="GO:0016020">
    <property type="term" value="C:membrane"/>
    <property type="evidence" value="ECO:0007669"/>
    <property type="project" value="UniProtKB-SubCell"/>
</dbReference>
<dbReference type="CDD" id="cd07042">
    <property type="entry name" value="STAS_SulP_like_sulfate_transporter"/>
    <property type="match status" value="1"/>
</dbReference>
<dbReference type="PROSITE" id="PS50801">
    <property type="entry name" value="STAS"/>
    <property type="match status" value="1"/>
</dbReference>
<comment type="subcellular location">
    <subcellularLocation>
        <location evidence="1">Membrane</location>
        <topology evidence="1">Multi-pass membrane protein</topology>
    </subcellularLocation>
</comment>
<dbReference type="PANTHER" id="PTHR43310:SF4">
    <property type="entry name" value="AFR304WP"/>
    <property type="match status" value="1"/>
</dbReference>
<sequence>MHVNSPLNPRTHDERAPLLSKASNGVVSAEHSLSAYTGRSSHAQSSQPQSHSHSHSHSHSPFKGQGTSGLLSPLTGVISRTVAAGWRETNNVDNWRSAVKALPAVLLGSLLNILDGVSYGMIIFPASSVFAEHQAGPMGVSMFFVSCVIAQLVYTFGGSGFAGANGSMMIEVVPFFHILATSIAEEIGEEYPREIIATTLVAYALSSILTGLAFFLLGALKLGVVIGFFPRHILVGCIGGVGVFLIQTGLTVSTRLPDDDFAFDLATFKFFFLDSHNLVLWLVPLALAMLLRLLTYKYTHQLLFPMYFITIPILFYVVVAAGQLDLGALRRDGWLFNIATEHVAWYKFYTYLDFNAVRFSPLWNTLPTQFALLFFNVLHPPLNVPALSVSLNEDIDTNKELVGHGYSNLLAGLAGTVPNYLVYVNTLLFYRVGGSTRIAGFLLAVATAALLFIGTGPIAFIPVMVVGALILVLGLDLVKEAVWDARHRASRNEYITIISIMVCMTVWDFVIGVLFGIIMSCFFFVVQNSQVPSIRAVHNGETAMSSVRRPSSQRDYLREVSKQTTIMNLQGFLFFGTIVSVEECIRDLIEGASWNRNPVRFLVLDLSMAAGIDMSAAEAFVRVHRLVVAKHVILVFCGFDSRSAIGQALETVEVLGANGVELFSTLNDALEWTENAYLRAWFRSHKTEISAYALPGRREADIQFAESLVSSPRISHLHDAGNRTIAQAQDHLEPFNTLVKAFSSYGEISLEQFRPMLSSLQRISIPDGHVLWKQNDVADGLYIVESGVLRARYDFADFTPNLEESMVPGTLAGELTALSDSPRNATVVAERPSVLWKLSMQDLRALEKEYPALFWKFCQLVLKVAKVDYDILLSSLATRR</sequence>
<dbReference type="STRING" id="1137138.A0A067NGE6"/>
<dbReference type="EMBL" id="KL198014">
    <property type="protein sequence ID" value="KDQ22806.1"/>
    <property type="molecule type" value="Genomic_DNA"/>
</dbReference>
<dbReference type="InterPro" id="IPR036513">
    <property type="entry name" value="STAS_dom_sf"/>
</dbReference>
<feature type="domain" description="STAS" evidence="8">
    <location>
        <begin position="566"/>
        <end position="673"/>
    </location>
</feature>
<dbReference type="SMART" id="SM00100">
    <property type="entry name" value="cNMP"/>
    <property type="match status" value="1"/>
</dbReference>
<dbReference type="InParanoid" id="A0A067NGE6"/>
<evidence type="ECO:0000256" key="4">
    <source>
        <dbReference type="ARBA" id="ARBA00023136"/>
    </source>
</evidence>
<feature type="transmembrane region" description="Helical" evidence="6">
    <location>
        <begin position="498"/>
        <end position="525"/>
    </location>
</feature>
<feature type="transmembrane region" description="Helical" evidence="6">
    <location>
        <begin position="270"/>
        <end position="291"/>
    </location>
</feature>
<dbReference type="InterPro" id="IPR014710">
    <property type="entry name" value="RmlC-like_jellyroll"/>
</dbReference>